<dbReference type="Gene3D" id="1.10.540.10">
    <property type="entry name" value="Acyl-CoA dehydrogenase/oxidase, N-terminal domain"/>
    <property type="match status" value="1"/>
</dbReference>
<reference evidence="8 9" key="1">
    <citation type="submission" date="2018-05" db="EMBL/GenBank/DDBJ databases">
        <title>The draft genome of strain NS-104.</title>
        <authorList>
            <person name="Hang P."/>
            <person name="Jiang J."/>
        </authorList>
    </citation>
    <scope>NUCLEOTIDE SEQUENCE [LARGE SCALE GENOMIC DNA]</scope>
    <source>
        <strain evidence="8 9">NS-104</strain>
    </source>
</reference>
<proteinExistence type="inferred from homology"/>
<evidence type="ECO:0000256" key="2">
    <source>
        <dbReference type="ARBA" id="ARBA00009347"/>
    </source>
</evidence>
<evidence type="ECO:0000256" key="3">
    <source>
        <dbReference type="ARBA" id="ARBA00022630"/>
    </source>
</evidence>
<keyword evidence="4" id="KW-0274">FAD</keyword>
<sequence length="355" mass="37880">MRRSEEKMEEDRLLRDSARRFFEEQRAWSPTGKHNGQAAYLDMGWPGMGLPEELGGMGADLSQCLMAVEEGGRVLLPDWLIDDVALTAGLAPLCDKSGMGDLLGRVPSGSVRFVLVTGDRRHPPLRLAKNGTDATVTGRSGLVPDALRATHLLVCAENAEGEAQLAAIAVDAADGVHREAYHLMDGRKAGILSFDGAAIPAGNVLASGEEARQRIAELTDLCTAGLVADCIGALDAGFSATIDHLKTRKQFGQPLSAFQAVQHLMADAYCDRENLRSLTIAMTAAFDGPADERRKAVSAAKAYLGRNGLAAASRCIQVCGGIAMTEEYFVGHVYKRLQTTAALFGNAEDHLATLM</sequence>
<comment type="cofactor">
    <cofactor evidence="1">
        <name>FAD</name>
        <dbReference type="ChEBI" id="CHEBI:57692"/>
    </cofactor>
</comment>
<dbReference type="InterPro" id="IPR036250">
    <property type="entry name" value="AcylCo_DH-like_C"/>
</dbReference>
<dbReference type="GO" id="GO:0003995">
    <property type="term" value="F:acyl-CoA dehydrogenase activity"/>
    <property type="evidence" value="ECO:0007669"/>
    <property type="project" value="TreeGrafter"/>
</dbReference>
<comment type="similarity">
    <text evidence="2">Belongs to the acyl-CoA dehydrogenase family.</text>
</comment>
<dbReference type="Gene3D" id="2.40.110.10">
    <property type="entry name" value="Butyryl-CoA Dehydrogenase, subunit A, domain 2"/>
    <property type="match status" value="1"/>
</dbReference>
<dbReference type="InterPro" id="IPR046373">
    <property type="entry name" value="Acyl-CoA_Oxase/DH_mid-dom_sf"/>
</dbReference>
<dbReference type="InterPro" id="IPR037069">
    <property type="entry name" value="AcylCoA_DH/ox_N_sf"/>
</dbReference>
<protein>
    <recommendedName>
        <fullName evidence="10">Acyl-CoA dehydrogenase</fullName>
    </recommendedName>
</protein>
<comment type="caution">
    <text evidence="8">The sequence shown here is derived from an EMBL/GenBank/DDBJ whole genome shotgun (WGS) entry which is preliminary data.</text>
</comment>
<dbReference type="EMBL" id="QFBC01000004">
    <property type="protein sequence ID" value="PWE56245.1"/>
    <property type="molecule type" value="Genomic_DNA"/>
</dbReference>
<evidence type="ECO:0000259" key="6">
    <source>
        <dbReference type="Pfam" id="PF00441"/>
    </source>
</evidence>
<dbReference type="SUPFAM" id="SSF56645">
    <property type="entry name" value="Acyl-CoA dehydrogenase NM domain-like"/>
    <property type="match status" value="1"/>
</dbReference>
<gene>
    <name evidence="8" type="ORF">DEM27_12535</name>
</gene>
<evidence type="ECO:0000313" key="8">
    <source>
        <dbReference type="EMBL" id="PWE56245.1"/>
    </source>
</evidence>
<dbReference type="CDD" id="cd00567">
    <property type="entry name" value="ACAD"/>
    <property type="match status" value="1"/>
</dbReference>
<keyword evidence="5" id="KW-0560">Oxidoreductase</keyword>
<dbReference type="InterPro" id="IPR013786">
    <property type="entry name" value="AcylCoA_DH/ox_N"/>
</dbReference>
<dbReference type="GO" id="GO:0050660">
    <property type="term" value="F:flavin adenine dinucleotide binding"/>
    <property type="evidence" value="ECO:0007669"/>
    <property type="project" value="InterPro"/>
</dbReference>
<evidence type="ECO:0000256" key="4">
    <source>
        <dbReference type="ARBA" id="ARBA00022827"/>
    </source>
</evidence>
<dbReference type="OrthoDB" id="9775090at2"/>
<accession>A0A2U2DSE8</accession>
<dbReference type="Pfam" id="PF02771">
    <property type="entry name" value="Acyl-CoA_dh_N"/>
    <property type="match status" value="1"/>
</dbReference>
<dbReference type="Proteomes" id="UP000245252">
    <property type="component" value="Unassembled WGS sequence"/>
</dbReference>
<evidence type="ECO:0000259" key="7">
    <source>
        <dbReference type="Pfam" id="PF02771"/>
    </source>
</evidence>
<keyword evidence="9" id="KW-1185">Reference proteome</keyword>
<dbReference type="SUPFAM" id="SSF47203">
    <property type="entry name" value="Acyl-CoA dehydrogenase C-terminal domain-like"/>
    <property type="match status" value="1"/>
</dbReference>
<dbReference type="InterPro" id="IPR009100">
    <property type="entry name" value="AcylCoA_DH/oxidase_NM_dom_sf"/>
</dbReference>
<feature type="domain" description="Acyl-CoA dehydrogenase/oxidase N-terminal" evidence="7">
    <location>
        <begin position="9"/>
        <end position="75"/>
    </location>
</feature>
<keyword evidence="3" id="KW-0285">Flavoprotein</keyword>
<evidence type="ECO:0000256" key="5">
    <source>
        <dbReference type="ARBA" id="ARBA00023002"/>
    </source>
</evidence>
<organism evidence="8 9">
    <name type="scientific">Metarhizobium album</name>
    <dbReference type="NCBI Taxonomy" id="2182425"/>
    <lineage>
        <taxon>Bacteria</taxon>
        <taxon>Pseudomonadati</taxon>
        <taxon>Pseudomonadota</taxon>
        <taxon>Alphaproteobacteria</taxon>
        <taxon>Hyphomicrobiales</taxon>
        <taxon>Rhizobiaceae</taxon>
        <taxon>Metarhizobium</taxon>
    </lineage>
</organism>
<dbReference type="Gene3D" id="1.20.140.10">
    <property type="entry name" value="Butyryl-CoA Dehydrogenase, subunit A, domain 3"/>
    <property type="match status" value="1"/>
</dbReference>
<dbReference type="PANTHER" id="PTHR43884:SF20">
    <property type="entry name" value="ACYL-COA DEHYDROGENASE FADE28"/>
    <property type="match status" value="1"/>
</dbReference>
<name>A0A2U2DSE8_9HYPH</name>
<dbReference type="PANTHER" id="PTHR43884">
    <property type="entry name" value="ACYL-COA DEHYDROGENASE"/>
    <property type="match status" value="1"/>
</dbReference>
<dbReference type="InterPro" id="IPR009075">
    <property type="entry name" value="AcylCo_DH/oxidase_C"/>
</dbReference>
<dbReference type="Pfam" id="PF00441">
    <property type="entry name" value="Acyl-CoA_dh_1"/>
    <property type="match status" value="1"/>
</dbReference>
<dbReference type="AlphaFoldDB" id="A0A2U2DSE8"/>
<feature type="domain" description="Acyl-CoA dehydrogenase/oxidase C-terminal" evidence="6">
    <location>
        <begin position="225"/>
        <end position="352"/>
    </location>
</feature>
<evidence type="ECO:0000256" key="1">
    <source>
        <dbReference type="ARBA" id="ARBA00001974"/>
    </source>
</evidence>
<evidence type="ECO:0008006" key="10">
    <source>
        <dbReference type="Google" id="ProtNLM"/>
    </source>
</evidence>
<dbReference type="RefSeq" id="WP_109458565.1">
    <property type="nucleotide sequence ID" value="NZ_QFBC01000004.1"/>
</dbReference>
<evidence type="ECO:0000313" key="9">
    <source>
        <dbReference type="Proteomes" id="UP000245252"/>
    </source>
</evidence>